<dbReference type="EMBL" id="JBHFQA010000021">
    <property type="protein sequence ID" value="KAL2080042.1"/>
    <property type="molecule type" value="Genomic_DNA"/>
</dbReference>
<feature type="compositionally biased region" description="Low complexity" evidence="2">
    <location>
        <begin position="48"/>
        <end position="88"/>
    </location>
</feature>
<dbReference type="Pfam" id="PF15719">
    <property type="entry name" value="Rmp24-like"/>
    <property type="match status" value="1"/>
</dbReference>
<feature type="region of interest" description="Disordered" evidence="2">
    <location>
        <begin position="99"/>
        <end position="118"/>
    </location>
</feature>
<comment type="similarity">
    <text evidence="1">Belongs to the UPF0711 family.</text>
</comment>
<reference evidence="3 4" key="1">
    <citation type="submission" date="2024-09" db="EMBL/GenBank/DDBJ databases">
        <title>A chromosome-level genome assembly of Gray's grenadier anchovy, Coilia grayii.</title>
        <authorList>
            <person name="Fu Z."/>
        </authorList>
    </citation>
    <scope>NUCLEOTIDE SEQUENCE [LARGE SCALE GENOMIC DNA]</scope>
    <source>
        <strain evidence="3">G4</strain>
        <tissue evidence="3">Muscle</tissue>
    </source>
</reference>
<evidence type="ECO:0000313" key="3">
    <source>
        <dbReference type="EMBL" id="KAL2080042.1"/>
    </source>
</evidence>
<sequence>MATFVSMATCHTCNKTARRTGPNRDFLATLGKNVNTPKSAGQRKTPQSSSKGFTSTPTSTPSQKTPFSTPRAASSESTSSGKSSGVKKSAFSRLKKLLMLEDGPKAKKGGLKDFLSAL</sequence>
<dbReference type="AlphaFoldDB" id="A0ABD1IYM3"/>
<evidence type="ECO:0000256" key="1">
    <source>
        <dbReference type="ARBA" id="ARBA00006160"/>
    </source>
</evidence>
<dbReference type="Proteomes" id="UP001591681">
    <property type="component" value="Unassembled WGS sequence"/>
</dbReference>
<evidence type="ECO:0000256" key="2">
    <source>
        <dbReference type="SAM" id="MobiDB-lite"/>
    </source>
</evidence>
<dbReference type="PANTHER" id="PTHR31402:SF2">
    <property type="entry name" value="UPF0711 PROTEIN C18ORF21"/>
    <property type="match status" value="1"/>
</dbReference>
<feature type="compositionally biased region" description="Polar residues" evidence="2">
    <location>
        <begin position="32"/>
        <end position="47"/>
    </location>
</feature>
<name>A0ABD1IYM3_9TELE</name>
<keyword evidence="4" id="KW-1185">Reference proteome</keyword>
<dbReference type="PANTHER" id="PTHR31402">
    <property type="entry name" value="UPF0711 PROTEIN C18ORF21"/>
    <property type="match status" value="1"/>
</dbReference>
<comment type="caution">
    <text evidence="3">The sequence shown here is derived from an EMBL/GenBank/DDBJ whole genome shotgun (WGS) entry which is preliminary data.</text>
</comment>
<organism evidence="3 4">
    <name type="scientific">Coilia grayii</name>
    <name type="common">Gray's grenadier anchovy</name>
    <dbReference type="NCBI Taxonomy" id="363190"/>
    <lineage>
        <taxon>Eukaryota</taxon>
        <taxon>Metazoa</taxon>
        <taxon>Chordata</taxon>
        <taxon>Craniata</taxon>
        <taxon>Vertebrata</taxon>
        <taxon>Euteleostomi</taxon>
        <taxon>Actinopterygii</taxon>
        <taxon>Neopterygii</taxon>
        <taxon>Teleostei</taxon>
        <taxon>Clupei</taxon>
        <taxon>Clupeiformes</taxon>
        <taxon>Clupeoidei</taxon>
        <taxon>Engraulidae</taxon>
        <taxon>Coilinae</taxon>
        <taxon>Coilia</taxon>
    </lineage>
</organism>
<proteinExistence type="inferred from homology"/>
<protein>
    <submittedName>
        <fullName evidence="3">Uncharacterized protein</fullName>
    </submittedName>
</protein>
<gene>
    <name evidence="3" type="ORF">ACEWY4_023835</name>
</gene>
<evidence type="ECO:0000313" key="4">
    <source>
        <dbReference type="Proteomes" id="UP001591681"/>
    </source>
</evidence>
<feature type="region of interest" description="Disordered" evidence="2">
    <location>
        <begin position="11"/>
        <end position="88"/>
    </location>
</feature>
<accession>A0ABD1IYM3</accession>
<dbReference type="InterPro" id="IPR029779">
    <property type="entry name" value="Rmp24-like"/>
</dbReference>